<evidence type="ECO:0000313" key="7">
    <source>
        <dbReference type="EMBL" id="CAI9923304.1"/>
    </source>
</evidence>
<dbReference type="EMBL" id="CAXDID020000012">
    <property type="protein sequence ID" value="CAL5980525.1"/>
    <property type="molecule type" value="Genomic_DNA"/>
</dbReference>
<evidence type="ECO:0000313" key="17">
    <source>
        <dbReference type="EMBL" id="CAL6092913.1"/>
    </source>
</evidence>
<evidence type="ECO:0000256" key="1">
    <source>
        <dbReference type="ARBA" id="ARBA00022833"/>
    </source>
</evidence>
<dbReference type="EMBL" id="CAXDID020000012">
    <property type="protein sequence ID" value="CAL5980521.1"/>
    <property type="molecule type" value="Genomic_DNA"/>
</dbReference>
<dbReference type="Proteomes" id="UP001642409">
    <property type="component" value="Unassembled WGS sequence"/>
</dbReference>
<dbReference type="InterPro" id="IPR011332">
    <property type="entry name" value="Ribosomal_zn-bd"/>
</dbReference>
<dbReference type="GO" id="GO:0005840">
    <property type="term" value="C:ribosome"/>
    <property type="evidence" value="ECO:0007669"/>
    <property type="project" value="UniProtKB-KW"/>
</dbReference>
<evidence type="ECO:0000256" key="2">
    <source>
        <dbReference type="ARBA" id="ARBA00022980"/>
    </source>
</evidence>
<dbReference type="GO" id="GO:1990904">
    <property type="term" value="C:ribonucleoprotein complex"/>
    <property type="evidence" value="ECO:0007669"/>
    <property type="project" value="UniProtKB-KW"/>
</dbReference>
<organism evidence="8">
    <name type="scientific">Hexamita inflata</name>
    <dbReference type="NCBI Taxonomy" id="28002"/>
    <lineage>
        <taxon>Eukaryota</taxon>
        <taxon>Metamonada</taxon>
        <taxon>Diplomonadida</taxon>
        <taxon>Hexamitidae</taxon>
        <taxon>Hexamitinae</taxon>
        <taxon>Hexamita</taxon>
    </lineage>
</organism>
<feature type="compositionally biased region" description="Basic residues" evidence="4">
    <location>
        <begin position="69"/>
        <end position="89"/>
    </location>
</feature>
<evidence type="ECO:0000313" key="6">
    <source>
        <dbReference type="EMBL" id="CAI9923302.1"/>
    </source>
</evidence>
<dbReference type="NCBIfam" id="NF001669">
    <property type="entry name" value="PRK00432.1"/>
    <property type="match status" value="1"/>
</dbReference>
<dbReference type="Gene3D" id="6.20.50.150">
    <property type="match status" value="1"/>
</dbReference>
<dbReference type="EMBL" id="CATOUU010000827">
    <property type="protein sequence ID" value="CAI9951918.1"/>
    <property type="molecule type" value="Genomic_DNA"/>
</dbReference>
<evidence type="ECO:0000259" key="5">
    <source>
        <dbReference type="SMART" id="SM01402"/>
    </source>
</evidence>
<keyword evidence="18" id="KW-1185">Reference proteome</keyword>
<keyword evidence="1" id="KW-0862">Zinc</keyword>
<reference evidence="12 18" key="2">
    <citation type="submission" date="2024-07" db="EMBL/GenBank/DDBJ databases">
        <authorList>
            <person name="Akdeniz Z."/>
        </authorList>
    </citation>
    <scope>NUCLEOTIDE SEQUENCE [LARGE SCALE GENOMIC DNA]</scope>
</reference>
<dbReference type="InterPro" id="IPR038582">
    <property type="entry name" value="Ribosomal_eS31_euk-type_sf"/>
</dbReference>
<evidence type="ECO:0000313" key="9">
    <source>
        <dbReference type="EMBL" id="CAI9951919.1"/>
    </source>
</evidence>
<evidence type="ECO:0000313" key="12">
    <source>
        <dbReference type="EMBL" id="CAL5980521.1"/>
    </source>
</evidence>
<dbReference type="Pfam" id="PF01599">
    <property type="entry name" value="Ribosomal_S27"/>
    <property type="match status" value="1"/>
</dbReference>
<sequence>MQQVFVQFADRTEAQLVAPTMLVEDFAKMMNVVALFFAGKLLKNTEVISVVPQDCTLVAVSPVDGAGKDKKRKKKAKKTPKRKPHVQKKHKLSLLKLYKVSGDKVDSLREYCPRCGPAVRMAKHANRTHCGRCGHAGK</sequence>
<evidence type="ECO:0000313" key="18">
    <source>
        <dbReference type="Proteomes" id="UP001642409"/>
    </source>
</evidence>
<comment type="caution">
    <text evidence="8">The sequence shown here is derived from an EMBL/GenBank/DDBJ whole genome shotgun (WGS) entry which is preliminary data.</text>
</comment>
<dbReference type="GO" id="GO:0006412">
    <property type="term" value="P:translation"/>
    <property type="evidence" value="ECO:0007669"/>
    <property type="project" value="InterPro"/>
</dbReference>
<dbReference type="EMBL" id="CATOUU010000880">
    <property type="protein sequence ID" value="CAI9956980.1"/>
    <property type="molecule type" value="Genomic_DNA"/>
</dbReference>
<evidence type="ECO:0000313" key="14">
    <source>
        <dbReference type="EMBL" id="CAL6026327.1"/>
    </source>
</evidence>
<dbReference type="SUPFAM" id="SSF57829">
    <property type="entry name" value="Zn-binding ribosomal proteins"/>
    <property type="match status" value="1"/>
</dbReference>
<evidence type="ECO:0000313" key="16">
    <source>
        <dbReference type="EMBL" id="CAL6092912.1"/>
    </source>
</evidence>
<dbReference type="EMBL" id="CAXDID020000101">
    <property type="protein sequence ID" value="CAL6026329.1"/>
    <property type="molecule type" value="Genomic_DNA"/>
</dbReference>
<dbReference type="EMBL" id="CAXDID020000449">
    <property type="protein sequence ID" value="CAL6092913.1"/>
    <property type="molecule type" value="Genomic_DNA"/>
</dbReference>
<dbReference type="EMBL" id="CATOUU010000279">
    <property type="protein sequence ID" value="CAI9923304.1"/>
    <property type="molecule type" value="Genomic_DNA"/>
</dbReference>
<dbReference type="GO" id="GO:0003735">
    <property type="term" value="F:structural constituent of ribosome"/>
    <property type="evidence" value="ECO:0007669"/>
    <property type="project" value="InterPro"/>
</dbReference>
<evidence type="ECO:0000313" key="13">
    <source>
        <dbReference type="EMBL" id="CAL5980525.1"/>
    </source>
</evidence>
<evidence type="ECO:0000313" key="10">
    <source>
        <dbReference type="EMBL" id="CAI9956980.1"/>
    </source>
</evidence>
<evidence type="ECO:0000313" key="15">
    <source>
        <dbReference type="EMBL" id="CAL6026329.1"/>
    </source>
</evidence>
<dbReference type="SMART" id="SM01402">
    <property type="entry name" value="Ribosomal_S27"/>
    <property type="match status" value="1"/>
</dbReference>
<dbReference type="EMBL" id="CAXDID020000101">
    <property type="protein sequence ID" value="CAL6026327.1"/>
    <property type="molecule type" value="Genomic_DNA"/>
</dbReference>
<evidence type="ECO:0000256" key="3">
    <source>
        <dbReference type="ARBA" id="ARBA00023274"/>
    </source>
</evidence>
<name>A0AA86QAM2_9EUKA</name>
<protein>
    <submittedName>
        <fullName evidence="8">Ribosomal protein S27</fullName>
    </submittedName>
    <submittedName>
        <fullName evidence="12">Ribosomal_protein S27</fullName>
    </submittedName>
</protein>
<feature type="domain" description="Small ribosomal subunit protein eS31" evidence="5">
    <location>
        <begin position="94"/>
        <end position="136"/>
    </location>
</feature>
<feature type="region of interest" description="Disordered" evidence="4">
    <location>
        <begin position="65"/>
        <end position="89"/>
    </location>
</feature>
<proteinExistence type="predicted"/>
<dbReference type="InterPro" id="IPR002906">
    <property type="entry name" value="Ribosomal_eS31"/>
</dbReference>
<dbReference type="EMBL" id="CAXDID020000449">
    <property type="protein sequence ID" value="CAL6092912.1"/>
    <property type="molecule type" value="Genomic_DNA"/>
</dbReference>
<evidence type="ECO:0000256" key="4">
    <source>
        <dbReference type="SAM" id="MobiDB-lite"/>
    </source>
</evidence>
<evidence type="ECO:0000313" key="11">
    <source>
        <dbReference type="EMBL" id="CAI9956981.1"/>
    </source>
</evidence>
<accession>A0AA86QAM2</accession>
<keyword evidence="2 8" id="KW-0689">Ribosomal protein</keyword>
<dbReference type="AlphaFoldDB" id="A0AA86QAM2"/>
<keyword evidence="3" id="KW-0687">Ribonucleoprotein</keyword>
<evidence type="ECO:0000313" key="8">
    <source>
        <dbReference type="EMBL" id="CAI9951918.1"/>
    </source>
</evidence>
<dbReference type="EMBL" id="CATOUU010000279">
    <property type="protein sequence ID" value="CAI9923302.1"/>
    <property type="molecule type" value="Genomic_DNA"/>
</dbReference>
<gene>
    <name evidence="6" type="ORF">HINF_LOCUS10947</name>
    <name evidence="7" type="ORF">HINF_LOCUS10949</name>
    <name evidence="14" type="ORF">HINF_LOCUS30795</name>
    <name evidence="15" type="ORF">HINF_LOCUS30796</name>
    <name evidence="8" type="ORF">HINF_LOCUS39563</name>
    <name evidence="9" type="ORF">HINF_LOCUS39564</name>
    <name evidence="10" type="ORF">HINF_LOCUS44625</name>
    <name evidence="11" type="ORF">HINF_LOCUS44626</name>
    <name evidence="12" type="ORF">HINF_LOCUS6214</name>
    <name evidence="13" type="ORF">HINF_LOCUS6216</name>
    <name evidence="16" type="ORF">HINF_LOCUS66534</name>
    <name evidence="17" type="ORF">HINF_LOCUS66535</name>
</gene>
<dbReference type="EMBL" id="CATOUU010000827">
    <property type="protein sequence ID" value="CAI9951919.1"/>
    <property type="molecule type" value="Genomic_DNA"/>
</dbReference>
<reference evidence="8" key="1">
    <citation type="submission" date="2023-06" db="EMBL/GenBank/DDBJ databases">
        <authorList>
            <person name="Kurt Z."/>
        </authorList>
    </citation>
    <scope>NUCLEOTIDE SEQUENCE</scope>
</reference>
<dbReference type="EMBL" id="CATOUU010000880">
    <property type="protein sequence ID" value="CAI9956981.1"/>
    <property type="molecule type" value="Genomic_DNA"/>
</dbReference>